<evidence type="ECO:0000256" key="1">
    <source>
        <dbReference type="SAM" id="Phobius"/>
    </source>
</evidence>
<feature type="transmembrane region" description="Helical" evidence="1">
    <location>
        <begin position="6"/>
        <end position="26"/>
    </location>
</feature>
<sequence>MQLTLCSILFFVVGIGLAAMVSFALFSDETLRLASRLRRLMSGRTRMVVVSAAAAAIILLMISIPRHVEIVPCGEPVTANILNGAAQATWSTVMAEAVRITCAGE</sequence>
<dbReference type="AlphaFoldDB" id="A0A1G2BT67"/>
<name>A0A1G2BT67_9BACT</name>
<keyword evidence="1" id="KW-1133">Transmembrane helix</keyword>
<keyword evidence="1" id="KW-0812">Transmembrane</keyword>
<gene>
    <name evidence="2" type="ORF">A3B31_01435</name>
</gene>
<dbReference type="Proteomes" id="UP000177349">
    <property type="component" value="Unassembled WGS sequence"/>
</dbReference>
<organism evidence="2 3">
    <name type="scientific">Candidatus Komeilibacteria bacterium RIFCSPLOWO2_01_FULL_53_11</name>
    <dbReference type="NCBI Taxonomy" id="1798552"/>
    <lineage>
        <taxon>Bacteria</taxon>
        <taxon>Candidatus Komeiliibacteriota</taxon>
    </lineage>
</organism>
<reference evidence="2 3" key="1">
    <citation type="journal article" date="2016" name="Nat. Commun.">
        <title>Thousands of microbial genomes shed light on interconnected biogeochemical processes in an aquifer system.</title>
        <authorList>
            <person name="Anantharaman K."/>
            <person name="Brown C.T."/>
            <person name="Hug L.A."/>
            <person name="Sharon I."/>
            <person name="Castelle C.J."/>
            <person name="Probst A.J."/>
            <person name="Thomas B.C."/>
            <person name="Singh A."/>
            <person name="Wilkins M.J."/>
            <person name="Karaoz U."/>
            <person name="Brodie E.L."/>
            <person name="Williams K.H."/>
            <person name="Hubbard S.S."/>
            <person name="Banfield J.F."/>
        </authorList>
    </citation>
    <scope>NUCLEOTIDE SEQUENCE [LARGE SCALE GENOMIC DNA]</scope>
</reference>
<accession>A0A1G2BT67</accession>
<evidence type="ECO:0000313" key="2">
    <source>
        <dbReference type="EMBL" id="OGY91779.1"/>
    </source>
</evidence>
<keyword evidence="1" id="KW-0472">Membrane</keyword>
<comment type="caution">
    <text evidence="2">The sequence shown here is derived from an EMBL/GenBank/DDBJ whole genome shotgun (WGS) entry which is preliminary data.</text>
</comment>
<protein>
    <submittedName>
        <fullName evidence="2">Uncharacterized protein</fullName>
    </submittedName>
</protein>
<evidence type="ECO:0000313" key="3">
    <source>
        <dbReference type="Proteomes" id="UP000177349"/>
    </source>
</evidence>
<proteinExistence type="predicted"/>
<feature type="transmembrane region" description="Helical" evidence="1">
    <location>
        <begin position="47"/>
        <end position="64"/>
    </location>
</feature>
<dbReference type="EMBL" id="MHKN01000033">
    <property type="protein sequence ID" value="OGY91779.1"/>
    <property type="molecule type" value="Genomic_DNA"/>
</dbReference>